<feature type="region of interest" description="Disordered" evidence="6">
    <location>
        <begin position="353"/>
        <end position="425"/>
    </location>
</feature>
<protein>
    <recommendedName>
        <fullName evidence="8">Rhodopsin domain-containing protein</fullName>
    </recommendedName>
</protein>
<evidence type="ECO:0000256" key="4">
    <source>
        <dbReference type="ARBA" id="ARBA00023136"/>
    </source>
</evidence>
<dbReference type="PANTHER" id="PTHR33048:SF2">
    <property type="entry name" value="SRPK"/>
    <property type="match status" value="1"/>
</dbReference>
<dbReference type="Proteomes" id="UP000076874">
    <property type="component" value="Unassembled WGS sequence"/>
</dbReference>
<gene>
    <name evidence="9" type="ORF">SPI_02352</name>
</gene>
<organism evidence="9 10">
    <name type="scientific">Niveomyces insectorum RCEF 264</name>
    <dbReference type="NCBI Taxonomy" id="1081102"/>
    <lineage>
        <taxon>Eukaryota</taxon>
        <taxon>Fungi</taxon>
        <taxon>Dikarya</taxon>
        <taxon>Ascomycota</taxon>
        <taxon>Pezizomycotina</taxon>
        <taxon>Sordariomycetes</taxon>
        <taxon>Hypocreomycetidae</taxon>
        <taxon>Hypocreales</taxon>
        <taxon>Cordycipitaceae</taxon>
        <taxon>Niveomyces</taxon>
    </lineage>
</organism>
<feature type="transmembrane region" description="Helical" evidence="7">
    <location>
        <begin position="109"/>
        <end position="132"/>
    </location>
</feature>
<feature type="transmembrane region" description="Helical" evidence="7">
    <location>
        <begin position="144"/>
        <end position="166"/>
    </location>
</feature>
<feature type="region of interest" description="Disordered" evidence="6">
    <location>
        <begin position="216"/>
        <end position="314"/>
    </location>
</feature>
<sequence length="425" mass="46927">MSDAERAALDPSSEEYYLRVNGSKTQVAGWSTYTFLLWILKASMCTFYLRLTDGLNYRWRIYVGFGMIVTTWLAVLLSILLGCRPMSKNWQIYPDPGNFCQPAISRIDIFVTVVLNVVTDVYLLSIPLPMLWKANLPAAKKMGLMVLFSGGLFVTMAGILRCVLIITNPVTGAQQAGSWACRETFVAVVTSNLPMVFPLVRRWGGPFVRSLRDGVSLSRGSRAPGSGIKVGTGRSGQSGGGGAGVFVLEDKNPRRGMGPRSVNPLPNMTLSESEERIYDEERQQQRQEQEQQQKDVERQGKKNNRSQKQQGITKEVVLHITEEEQSRNAYYGSDASSVDMPEAIEGARRGNYFLTQQGGPTSPTSPTRIHRQQQQQQQQQQRHEALVSTSMSPSATAASPLAAPSWTGKPDNMGGSSTKPGNVRR</sequence>
<evidence type="ECO:0000256" key="3">
    <source>
        <dbReference type="ARBA" id="ARBA00022989"/>
    </source>
</evidence>
<accession>A0A167XY55</accession>
<evidence type="ECO:0000313" key="10">
    <source>
        <dbReference type="Proteomes" id="UP000076874"/>
    </source>
</evidence>
<keyword evidence="3 7" id="KW-1133">Transmembrane helix</keyword>
<dbReference type="PANTHER" id="PTHR33048">
    <property type="entry name" value="PTH11-LIKE INTEGRAL MEMBRANE PROTEIN (AFU_ORTHOLOGUE AFUA_5G11245)"/>
    <property type="match status" value="1"/>
</dbReference>
<feature type="transmembrane region" description="Helical" evidence="7">
    <location>
        <begin position="27"/>
        <end position="49"/>
    </location>
</feature>
<dbReference type="GO" id="GO:0016020">
    <property type="term" value="C:membrane"/>
    <property type="evidence" value="ECO:0007669"/>
    <property type="project" value="UniProtKB-SubCell"/>
</dbReference>
<evidence type="ECO:0000313" key="9">
    <source>
        <dbReference type="EMBL" id="OAA65565.1"/>
    </source>
</evidence>
<feature type="compositionally biased region" description="Polar residues" evidence="6">
    <location>
        <begin position="353"/>
        <end position="367"/>
    </location>
</feature>
<feature type="compositionally biased region" description="Low complexity" evidence="6">
    <location>
        <begin position="388"/>
        <end position="407"/>
    </location>
</feature>
<evidence type="ECO:0000256" key="6">
    <source>
        <dbReference type="SAM" id="MobiDB-lite"/>
    </source>
</evidence>
<feature type="compositionally biased region" description="Gly residues" evidence="6">
    <location>
        <begin position="228"/>
        <end position="244"/>
    </location>
</feature>
<reference evidence="9 10" key="1">
    <citation type="journal article" date="2016" name="Genome Biol. Evol.">
        <title>Divergent and convergent evolution of fungal pathogenicity.</title>
        <authorList>
            <person name="Shang Y."/>
            <person name="Xiao G."/>
            <person name="Zheng P."/>
            <person name="Cen K."/>
            <person name="Zhan S."/>
            <person name="Wang C."/>
        </authorList>
    </citation>
    <scope>NUCLEOTIDE SEQUENCE [LARGE SCALE GENOMIC DNA]</scope>
    <source>
        <strain evidence="9 10">RCEF 264</strain>
    </source>
</reference>
<feature type="transmembrane region" description="Helical" evidence="7">
    <location>
        <begin position="61"/>
        <end position="81"/>
    </location>
</feature>
<comment type="subcellular location">
    <subcellularLocation>
        <location evidence="1">Membrane</location>
        <topology evidence="1">Multi-pass membrane protein</topology>
    </subcellularLocation>
</comment>
<feature type="domain" description="Rhodopsin" evidence="8">
    <location>
        <begin position="32"/>
        <end position="202"/>
    </location>
</feature>
<keyword evidence="4 7" id="KW-0472">Membrane</keyword>
<dbReference type="InterPro" id="IPR049326">
    <property type="entry name" value="Rhodopsin_dom_fungi"/>
</dbReference>
<evidence type="ECO:0000256" key="7">
    <source>
        <dbReference type="SAM" id="Phobius"/>
    </source>
</evidence>
<dbReference type="STRING" id="1081102.A0A167XY55"/>
<feature type="compositionally biased region" description="Basic and acidic residues" evidence="6">
    <location>
        <begin position="273"/>
        <end position="300"/>
    </location>
</feature>
<keyword evidence="10" id="KW-1185">Reference proteome</keyword>
<evidence type="ECO:0000256" key="2">
    <source>
        <dbReference type="ARBA" id="ARBA00022692"/>
    </source>
</evidence>
<comment type="similarity">
    <text evidence="5">Belongs to the SAT4 family.</text>
</comment>
<dbReference type="Pfam" id="PF20684">
    <property type="entry name" value="Fung_rhodopsin"/>
    <property type="match status" value="1"/>
</dbReference>
<keyword evidence="2 7" id="KW-0812">Transmembrane</keyword>
<proteinExistence type="inferred from homology"/>
<name>A0A167XY55_9HYPO</name>
<evidence type="ECO:0000256" key="1">
    <source>
        <dbReference type="ARBA" id="ARBA00004141"/>
    </source>
</evidence>
<dbReference type="EMBL" id="AZHD01000003">
    <property type="protein sequence ID" value="OAA65565.1"/>
    <property type="molecule type" value="Genomic_DNA"/>
</dbReference>
<dbReference type="OrthoDB" id="4869415at2759"/>
<evidence type="ECO:0000259" key="8">
    <source>
        <dbReference type="Pfam" id="PF20684"/>
    </source>
</evidence>
<dbReference type="InterPro" id="IPR052337">
    <property type="entry name" value="SAT4-like"/>
</dbReference>
<dbReference type="AlphaFoldDB" id="A0A167XY55"/>
<feature type="compositionally biased region" description="Polar residues" evidence="6">
    <location>
        <begin position="414"/>
        <end position="425"/>
    </location>
</feature>
<evidence type="ECO:0000256" key="5">
    <source>
        <dbReference type="ARBA" id="ARBA00038359"/>
    </source>
</evidence>
<comment type="caution">
    <text evidence="9">The sequence shown here is derived from an EMBL/GenBank/DDBJ whole genome shotgun (WGS) entry which is preliminary data.</text>
</comment>